<accession>A0A8S5NSL0</accession>
<protein>
    <submittedName>
        <fullName evidence="1">Uncharacterized protein</fullName>
    </submittedName>
</protein>
<evidence type="ECO:0000313" key="1">
    <source>
        <dbReference type="EMBL" id="DAD97335.1"/>
    </source>
</evidence>
<sequence length="231" mass="27453">MSIMQKILDLFKLPDTIDSAVTVQATNPSTYTPNPKMEQYYKREAHKKENNLNITYQDVAIYDMNPFDLKSPFISDGNFVCIALSDHNLDLAYTYLHATNNLIKPFQKYYRDSIFLNTLRTDTVYEGKLPTSHLRLTPYTSTMRKCKYPFYLWLHDFDNHGYMFLYTLYFDQNGEWKKGDLSFNNNNSTISYQFQIRNDGHENYVRRIDKTLYREPYGTTTLYMDDRKANK</sequence>
<dbReference type="EMBL" id="BK015237">
    <property type="protein sequence ID" value="DAD97335.1"/>
    <property type="molecule type" value="Genomic_DNA"/>
</dbReference>
<organism evidence="1">
    <name type="scientific">Myoviridae sp. ctzc413</name>
    <dbReference type="NCBI Taxonomy" id="2826721"/>
    <lineage>
        <taxon>Viruses</taxon>
        <taxon>Duplodnaviria</taxon>
        <taxon>Heunggongvirae</taxon>
        <taxon>Uroviricota</taxon>
        <taxon>Caudoviricetes</taxon>
    </lineage>
</organism>
<reference evidence="1" key="1">
    <citation type="journal article" date="2021" name="Proc. Natl. Acad. Sci. U.S.A.">
        <title>A Catalog of Tens of Thousands of Viruses from Human Metagenomes Reveals Hidden Associations with Chronic Diseases.</title>
        <authorList>
            <person name="Tisza M.J."/>
            <person name="Buck C.B."/>
        </authorList>
    </citation>
    <scope>NUCLEOTIDE SEQUENCE</scope>
    <source>
        <strain evidence="1">Ctzc413</strain>
    </source>
</reference>
<proteinExistence type="predicted"/>
<name>A0A8S5NSL0_9CAUD</name>